<dbReference type="InterPro" id="IPR000210">
    <property type="entry name" value="BTB/POZ_dom"/>
</dbReference>
<dbReference type="SMART" id="SM00225">
    <property type="entry name" value="BTB"/>
    <property type="match status" value="1"/>
</dbReference>
<gene>
    <name evidence="2" type="ORF">FSP39_003706</name>
</gene>
<feature type="domain" description="BTB" evidence="1">
    <location>
        <begin position="7"/>
        <end position="116"/>
    </location>
</feature>
<dbReference type="Pfam" id="PF02214">
    <property type="entry name" value="BTB_2"/>
    <property type="match status" value="1"/>
</dbReference>
<name>A0AA88XMB9_PINIB</name>
<dbReference type="SUPFAM" id="SSF54695">
    <property type="entry name" value="POZ domain"/>
    <property type="match status" value="1"/>
</dbReference>
<accession>A0AA88XMB9</accession>
<reference evidence="2" key="1">
    <citation type="submission" date="2019-08" db="EMBL/GenBank/DDBJ databases">
        <title>The improved chromosome-level genome for the pearl oyster Pinctada fucata martensii using PacBio sequencing and Hi-C.</title>
        <authorList>
            <person name="Zheng Z."/>
        </authorList>
    </citation>
    <scope>NUCLEOTIDE SEQUENCE</scope>
    <source>
        <strain evidence="2">ZZ-2019</strain>
        <tissue evidence="2">Adductor muscle</tissue>
    </source>
</reference>
<dbReference type="Gene3D" id="3.30.710.10">
    <property type="entry name" value="Potassium Channel Kv1.1, Chain A"/>
    <property type="match status" value="1"/>
</dbReference>
<dbReference type="CDD" id="cd18316">
    <property type="entry name" value="BTB_POZ_KCTD-like"/>
    <property type="match status" value="1"/>
</dbReference>
<comment type="caution">
    <text evidence="2">The sequence shown here is derived from an EMBL/GenBank/DDBJ whole genome shotgun (WGS) entry which is preliminary data.</text>
</comment>
<dbReference type="Proteomes" id="UP001186944">
    <property type="component" value="Unassembled WGS sequence"/>
</dbReference>
<protein>
    <recommendedName>
        <fullName evidence="1">BTB domain-containing protein</fullName>
    </recommendedName>
</protein>
<dbReference type="PANTHER" id="PTHR14499:SF136">
    <property type="entry name" value="GH08630P"/>
    <property type="match status" value="1"/>
</dbReference>
<sequence length="117" mass="13917">MYDEQKERVVLNVGGRRYETSIPTLKREADSLLAKMTKPISPLQPYVTDGLPTYFLDRDPSIFSFLLDYLRNGPKVVKLWFHTQDPTVRSRIYIEAEHFKMKELINEIENCWKEFLF</sequence>
<evidence type="ECO:0000313" key="2">
    <source>
        <dbReference type="EMBL" id="KAK3085458.1"/>
    </source>
</evidence>
<dbReference type="EMBL" id="VSWD01000012">
    <property type="protein sequence ID" value="KAK3085458.1"/>
    <property type="molecule type" value="Genomic_DNA"/>
</dbReference>
<dbReference type="InterPro" id="IPR011333">
    <property type="entry name" value="SKP1/BTB/POZ_sf"/>
</dbReference>
<organism evidence="2 3">
    <name type="scientific">Pinctada imbricata</name>
    <name type="common">Atlantic pearl-oyster</name>
    <name type="synonym">Pinctada martensii</name>
    <dbReference type="NCBI Taxonomy" id="66713"/>
    <lineage>
        <taxon>Eukaryota</taxon>
        <taxon>Metazoa</taxon>
        <taxon>Spiralia</taxon>
        <taxon>Lophotrochozoa</taxon>
        <taxon>Mollusca</taxon>
        <taxon>Bivalvia</taxon>
        <taxon>Autobranchia</taxon>
        <taxon>Pteriomorphia</taxon>
        <taxon>Pterioida</taxon>
        <taxon>Pterioidea</taxon>
        <taxon>Pteriidae</taxon>
        <taxon>Pinctada</taxon>
    </lineage>
</organism>
<dbReference type="PANTHER" id="PTHR14499">
    <property type="entry name" value="POTASSIUM CHANNEL TETRAMERIZATION DOMAIN-CONTAINING"/>
    <property type="match status" value="1"/>
</dbReference>
<proteinExistence type="predicted"/>
<evidence type="ECO:0000259" key="1">
    <source>
        <dbReference type="SMART" id="SM00225"/>
    </source>
</evidence>
<dbReference type="InterPro" id="IPR003131">
    <property type="entry name" value="T1-type_BTB"/>
</dbReference>
<dbReference type="GO" id="GO:0051260">
    <property type="term" value="P:protein homooligomerization"/>
    <property type="evidence" value="ECO:0007669"/>
    <property type="project" value="InterPro"/>
</dbReference>
<dbReference type="AlphaFoldDB" id="A0AA88XMB9"/>
<keyword evidence="3" id="KW-1185">Reference proteome</keyword>
<evidence type="ECO:0000313" key="3">
    <source>
        <dbReference type="Proteomes" id="UP001186944"/>
    </source>
</evidence>